<dbReference type="PANTHER" id="PTHR30118:SF15">
    <property type="entry name" value="TRANSCRIPTIONAL REGULATORY PROTEIN"/>
    <property type="match status" value="1"/>
</dbReference>
<comment type="similarity">
    <text evidence="1">Belongs to the LysR transcriptional regulatory family.</text>
</comment>
<name>A0AA91Z5U6_9GAMM</name>
<evidence type="ECO:0000313" key="9">
    <source>
        <dbReference type="Proteomes" id="UP000344571"/>
    </source>
</evidence>
<dbReference type="RefSeq" id="WP_096346730.1">
    <property type="nucleotide sequence ID" value="NZ_CP033116.1"/>
</dbReference>
<dbReference type="InterPro" id="IPR036388">
    <property type="entry name" value="WH-like_DNA-bd_sf"/>
</dbReference>
<evidence type="ECO:0000256" key="2">
    <source>
        <dbReference type="ARBA" id="ARBA00023015"/>
    </source>
</evidence>
<dbReference type="EMBL" id="NWMT01000112">
    <property type="protein sequence ID" value="PCC99273.1"/>
    <property type="molecule type" value="Genomic_DNA"/>
</dbReference>
<sequence length="309" mass="34609">MNEMHIRNIDLNLLVLFVTLWETRNVTRAGERLALSQSAVSHGLRRLRERLGEELFVYGREGLLPTPRTSELIVPIREALEKIDQALRGGDHFIPELTQRKFRIAASDYVEFAIMPKLIEQISRLAPGVVLQMQPLPAPNTGQIQSMLESGEIDLAIDVNPITGATMRFEHLTGIPLVTLVWQREGLPSGPVPLDLYLERPHVVIGMQSYGGSVIDQALTAQGLKRRIGAVVQNFMAMPAIAAQTGYLCNLPSPLARVFADVFKLSCHATPVIFPEPELKLYWHSRFDNDDSLQWLRGQMYDCATLPIP</sequence>
<dbReference type="InterPro" id="IPR037402">
    <property type="entry name" value="YidZ_PBP2"/>
</dbReference>
<keyword evidence="3" id="KW-0238">DNA-binding</keyword>
<evidence type="ECO:0000256" key="4">
    <source>
        <dbReference type="ARBA" id="ARBA00023163"/>
    </source>
</evidence>
<dbReference type="Pfam" id="PF00126">
    <property type="entry name" value="HTH_1"/>
    <property type="match status" value="1"/>
</dbReference>
<dbReference type="Proteomes" id="UP000243750">
    <property type="component" value="Unassembled WGS sequence"/>
</dbReference>
<dbReference type="EMBL" id="CP033116">
    <property type="protein sequence ID" value="QFY55023.1"/>
    <property type="molecule type" value="Genomic_DNA"/>
</dbReference>
<protein>
    <submittedName>
        <fullName evidence="7">LysR family transcriptional regulator</fullName>
    </submittedName>
</protein>
<keyword evidence="4" id="KW-0804">Transcription</keyword>
<dbReference type="InterPro" id="IPR005119">
    <property type="entry name" value="LysR_subst-bd"/>
</dbReference>
<dbReference type="SUPFAM" id="SSF53850">
    <property type="entry name" value="Periplasmic binding protein-like II"/>
    <property type="match status" value="1"/>
</dbReference>
<keyword evidence="9" id="KW-1185">Reference proteome</keyword>
<dbReference type="Gene3D" id="3.40.190.10">
    <property type="entry name" value="Periplasmic binding protein-like II"/>
    <property type="match status" value="2"/>
</dbReference>
<dbReference type="CDD" id="cd08417">
    <property type="entry name" value="PBP2_Nitroaromatics_like"/>
    <property type="match status" value="1"/>
</dbReference>
<evidence type="ECO:0000313" key="8">
    <source>
        <dbReference type="Proteomes" id="UP000243750"/>
    </source>
</evidence>
<evidence type="ECO:0000313" key="7">
    <source>
        <dbReference type="EMBL" id="QFY55023.1"/>
    </source>
</evidence>
<reference evidence="7 9" key="2">
    <citation type="submission" date="2018-10" db="EMBL/GenBank/DDBJ databases">
        <title>Complete genome sequence of Pseudomonas pelagia strain Kongs-67.</title>
        <authorList>
            <person name="Sinha R.K."/>
            <person name="Krishnan K."/>
        </authorList>
    </citation>
    <scope>NUCLEOTIDE SEQUENCE [LARGE SCALE GENOMIC DNA]</scope>
    <source>
        <strain evidence="7 9">Kongs-67</strain>
    </source>
</reference>
<dbReference type="PRINTS" id="PR00039">
    <property type="entry name" value="HTHLYSR"/>
</dbReference>
<dbReference type="InterPro" id="IPR050389">
    <property type="entry name" value="LysR-type_TF"/>
</dbReference>
<gene>
    <name evidence="6" type="ORF">CO192_11405</name>
    <name evidence="7" type="ORF">EAO82_00740</name>
</gene>
<dbReference type="InterPro" id="IPR000847">
    <property type="entry name" value="LysR_HTH_N"/>
</dbReference>
<dbReference type="PANTHER" id="PTHR30118">
    <property type="entry name" value="HTH-TYPE TRANSCRIPTIONAL REGULATOR LEUO-RELATED"/>
    <property type="match status" value="1"/>
</dbReference>
<keyword evidence="2" id="KW-0805">Transcription regulation</keyword>
<dbReference type="GO" id="GO:0003677">
    <property type="term" value="F:DNA binding"/>
    <property type="evidence" value="ECO:0007669"/>
    <property type="project" value="UniProtKB-KW"/>
</dbReference>
<dbReference type="AlphaFoldDB" id="A0AA91Z5U6"/>
<evidence type="ECO:0000313" key="6">
    <source>
        <dbReference type="EMBL" id="PCC99273.1"/>
    </source>
</evidence>
<dbReference type="Pfam" id="PF03466">
    <property type="entry name" value="LysR_substrate"/>
    <property type="match status" value="1"/>
</dbReference>
<evidence type="ECO:0000256" key="3">
    <source>
        <dbReference type="ARBA" id="ARBA00023125"/>
    </source>
</evidence>
<dbReference type="Proteomes" id="UP000344571">
    <property type="component" value="Chromosome"/>
</dbReference>
<dbReference type="InterPro" id="IPR036390">
    <property type="entry name" value="WH_DNA-bd_sf"/>
</dbReference>
<dbReference type="SUPFAM" id="SSF46785">
    <property type="entry name" value="Winged helix' DNA-binding domain"/>
    <property type="match status" value="1"/>
</dbReference>
<evidence type="ECO:0000259" key="5">
    <source>
        <dbReference type="PROSITE" id="PS50931"/>
    </source>
</evidence>
<dbReference type="GO" id="GO:0003700">
    <property type="term" value="F:DNA-binding transcription factor activity"/>
    <property type="evidence" value="ECO:0007669"/>
    <property type="project" value="InterPro"/>
</dbReference>
<reference evidence="6 8" key="1">
    <citation type="submission" date="2017-09" db="EMBL/GenBank/DDBJ databases">
        <title>Bacterial and phytoplankton interrelationship in Kongsfjorden, an Arctic fjord.</title>
        <authorList>
            <person name="Sinha R."/>
            <person name="Krishnan K."/>
        </authorList>
    </citation>
    <scope>NUCLEOTIDE SEQUENCE [LARGE SCALE GENOMIC DNA]</scope>
    <source>
        <strain evidence="6 8">58</strain>
    </source>
</reference>
<proteinExistence type="inferred from homology"/>
<dbReference type="Gene3D" id="1.10.10.10">
    <property type="entry name" value="Winged helix-like DNA-binding domain superfamily/Winged helix DNA-binding domain"/>
    <property type="match status" value="1"/>
</dbReference>
<accession>A0AA91Z5U6</accession>
<feature type="domain" description="HTH lysR-type" evidence="5">
    <location>
        <begin position="9"/>
        <end position="66"/>
    </location>
</feature>
<organism evidence="6 8">
    <name type="scientific">Halopseudomonas pelagia</name>
    <dbReference type="NCBI Taxonomy" id="553151"/>
    <lineage>
        <taxon>Bacteria</taxon>
        <taxon>Pseudomonadati</taxon>
        <taxon>Pseudomonadota</taxon>
        <taxon>Gammaproteobacteria</taxon>
        <taxon>Pseudomonadales</taxon>
        <taxon>Pseudomonadaceae</taxon>
        <taxon>Halopseudomonas</taxon>
    </lineage>
</organism>
<evidence type="ECO:0000256" key="1">
    <source>
        <dbReference type="ARBA" id="ARBA00009437"/>
    </source>
</evidence>
<dbReference type="PROSITE" id="PS50931">
    <property type="entry name" value="HTH_LYSR"/>
    <property type="match status" value="1"/>
</dbReference>